<evidence type="ECO:0000259" key="7">
    <source>
        <dbReference type="SMART" id="SM00382"/>
    </source>
</evidence>
<feature type="domain" description="Cdc6 C-terminal" evidence="8">
    <location>
        <begin position="328"/>
        <end position="416"/>
    </location>
</feature>
<dbReference type="SUPFAM" id="SSF46785">
    <property type="entry name" value="Winged helix' DNA-binding domain"/>
    <property type="match status" value="1"/>
</dbReference>
<comment type="function">
    <text evidence="5">Involved in regulation of DNA replication.</text>
</comment>
<dbReference type="Pfam" id="PF13191">
    <property type="entry name" value="AAA_16"/>
    <property type="match status" value="1"/>
</dbReference>
<dbReference type="FunFam" id="1.10.8.60:FF:000073">
    <property type="entry name" value="ORC1-type DNA replication protein"/>
    <property type="match status" value="1"/>
</dbReference>
<evidence type="ECO:0000313" key="10">
    <source>
        <dbReference type="Proteomes" id="UP001597052"/>
    </source>
</evidence>
<dbReference type="Gene3D" id="1.10.10.10">
    <property type="entry name" value="Winged helix-like DNA-binding domain superfamily/Winged helix DNA-binding domain"/>
    <property type="match status" value="1"/>
</dbReference>
<gene>
    <name evidence="9" type="ORF">ACFSBW_16950</name>
</gene>
<dbReference type="InterPro" id="IPR015163">
    <property type="entry name" value="Cdc6_C"/>
</dbReference>
<evidence type="ECO:0000256" key="3">
    <source>
        <dbReference type="ARBA" id="ARBA00022741"/>
    </source>
</evidence>
<dbReference type="InterPro" id="IPR050311">
    <property type="entry name" value="ORC1/CDC6"/>
</dbReference>
<dbReference type="SMART" id="SM01074">
    <property type="entry name" value="Cdc6_C"/>
    <property type="match status" value="1"/>
</dbReference>
<keyword evidence="3 5" id="KW-0547">Nucleotide-binding</keyword>
<dbReference type="InterPro" id="IPR036388">
    <property type="entry name" value="WH-like_DNA-bd_sf"/>
</dbReference>
<evidence type="ECO:0000256" key="4">
    <source>
        <dbReference type="ARBA" id="ARBA00022840"/>
    </source>
</evidence>
<evidence type="ECO:0000313" key="9">
    <source>
        <dbReference type="EMBL" id="MFD1643564.1"/>
    </source>
</evidence>
<dbReference type="NCBIfam" id="TIGR02928">
    <property type="entry name" value="orc1/cdc6 family replication initiation protein"/>
    <property type="match status" value="1"/>
</dbReference>
<comment type="similarity">
    <text evidence="1 5">Belongs to the CDC6/cdc18 family.</text>
</comment>
<dbReference type="InterPro" id="IPR036390">
    <property type="entry name" value="WH_DNA-bd_sf"/>
</dbReference>
<sequence length="431" mass="47232">MTDDSPGTWGSDSGRDTGELFAADDSNRLIKNLELLEVGAVPEGDRIVGRDNEIESLVSNLKPIVRGDPPTPVLISGKTGTGKSLVARHVAQTATSVAEREDLRVADIYVDCSQHSTETRAVCATAREINKAAGSPKDIPLTGLGASQYYTIIWELLEDFDAAVVILDEIDRIQPDSDGNRDNILMQLSRAREAQKTDTNIGIIAISNKLDYPDKMNQRVRSSFGDAELLFPPYDANQLREIMHAREDAFYDGALEGSVIPKAAALAAREHGDARKAIRILKNAGVIAEEKQDSKVREAHLNEAKRRAEADRVAEHVATQTPHARHILLALALLTKTADPDDGEDGYRTTHVYDAYCTVCEEEGTEELKIDRVRQLLDEQAFLDIIESRRTGGGHQQGTFTAWRLLKDPDVVVKGVGHDPELVSPKIGADD</sequence>
<keyword evidence="2 5" id="KW-0235">DNA replication</keyword>
<dbReference type="AlphaFoldDB" id="A0ABD6DBC6"/>
<evidence type="ECO:0000259" key="8">
    <source>
        <dbReference type="SMART" id="SM01074"/>
    </source>
</evidence>
<comment type="caution">
    <text evidence="9">The sequence shown here is derived from an EMBL/GenBank/DDBJ whole genome shotgun (WGS) entry which is preliminary data.</text>
</comment>
<evidence type="ECO:0000256" key="2">
    <source>
        <dbReference type="ARBA" id="ARBA00022705"/>
    </source>
</evidence>
<dbReference type="PANTHER" id="PTHR10763">
    <property type="entry name" value="CELL DIVISION CONTROL PROTEIN 6-RELATED"/>
    <property type="match status" value="1"/>
</dbReference>
<dbReference type="PANTHER" id="PTHR10763:SF22">
    <property type="entry name" value="ORC1-TYPE DNA REPLICATION PROTEIN"/>
    <property type="match status" value="1"/>
</dbReference>
<feature type="binding site" evidence="5">
    <location>
        <begin position="81"/>
        <end position="85"/>
    </location>
    <ligand>
        <name>ATP</name>
        <dbReference type="ChEBI" id="CHEBI:30616"/>
    </ligand>
</feature>
<protein>
    <recommendedName>
        <fullName evidence="5">ORC1-type DNA replication protein</fullName>
    </recommendedName>
</protein>
<accession>A0ABD6DBC6</accession>
<dbReference type="Pfam" id="PF09079">
    <property type="entry name" value="WHD_Cdc6"/>
    <property type="match status" value="1"/>
</dbReference>
<organism evidence="9 10">
    <name type="scientific">Halohasta litorea</name>
    <dbReference type="NCBI Taxonomy" id="869891"/>
    <lineage>
        <taxon>Archaea</taxon>
        <taxon>Methanobacteriati</taxon>
        <taxon>Methanobacteriota</taxon>
        <taxon>Stenosarchaea group</taxon>
        <taxon>Halobacteria</taxon>
        <taxon>Halobacteriales</taxon>
        <taxon>Haloferacaceae</taxon>
        <taxon>Halohasta</taxon>
    </lineage>
</organism>
<feature type="region of interest" description="Disordered" evidence="6">
    <location>
        <begin position="1"/>
        <end position="20"/>
    </location>
</feature>
<feature type="domain" description="AAA+ ATPase" evidence="7">
    <location>
        <begin position="69"/>
        <end position="235"/>
    </location>
</feature>
<keyword evidence="10" id="KW-1185">Reference proteome</keyword>
<reference evidence="9 10" key="1">
    <citation type="journal article" date="2019" name="Int. J. Syst. Evol. Microbiol.">
        <title>The Global Catalogue of Microorganisms (GCM) 10K type strain sequencing project: providing services to taxonomists for standard genome sequencing and annotation.</title>
        <authorList>
            <consortium name="The Broad Institute Genomics Platform"/>
            <consortium name="The Broad Institute Genome Sequencing Center for Infectious Disease"/>
            <person name="Wu L."/>
            <person name="Ma J."/>
        </authorList>
    </citation>
    <scope>NUCLEOTIDE SEQUENCE [LARGE SCALE GENOMIC DNA]</scope>
    <source>
        <strain evidence="9 10">CGMCC 1.10593</strain>
    </source>
</reference>
<dbReference type="InterPro" id="IPR003593">
    <property type="entry name" value="AAA+_ATPase"/>
</dbReference>
<dbReference type="HAMAP" id="MF_01407">
    <property type="entry name" value="ORC1_type_DNA_replic_protein"/>
    <property type="match status" value="1"/>
</dbReference>
<dbReference type="Pfam" id="PF22703">
    <property type="entry name" value="Cdc6_lid"/>
    <property type="match status" value="1"/>
</dbReference>
<dbReference type="Gene3D" id="3.40.50.300">
    <property type="entry name" value="P-loop containing nucleotide triphosphate hydrolases"/>
    <property type="match status" value="1"/>
</dbReference>
<proteinExistence type="inferred from homology"/>
<dbReference type="Gene3D" id="1.10.8.60">
    <property type="match status" value="1"/>
</dbReference>
<keyword evidence="4 5" id="KW-0067">ATP-binding</keyword>
<dbReference type="GO" id="GO:0005524">
    <property type="term" value="F:ATP binding"/>
    <property type="evidence" value="ECO:0007669"/>
    <property type="project" value="UniProtKB-UniRule"/>
</dbReference>
<evidence type="ECO:0000256" key="5">
    <source>
        <dbReference type="HAMAP-Rule" id="MF_01407"/>
    </source>
</evidence>
<dbReference type="GO" id="GO:0006260">
    <property type="term" value="P:DNA replication"/>
    <property type="evidence" value="ECO:0007669"/>
    <property type="project" value="UniProtKB-UniRule"/>
</dbReference>
<dbReference type="Proteomes" id="UP001597052">
    <property type="component" value="Unassembled WGS sequence"/>
</dbReference>
<name>A0ABD6DBC6_9EURY</name>
<dbReference type="EMBL" id="JBHUDM010000006">
    <property type="protein sequence ID" value="MFD1643564.1"/>
    <property type="molecule type" value="Genomic_DNA"/>
</dbReference>
<dbReference type="InterPro" id="IPR014277">
    <property type="entry name" value="Orc1/Cdc6_arc"/>
</dbReference>
<dbReference type="RefSeq" id="WP_256397549.1">
    <property type="nucleotide sequence ID" value="NZ_JANHDJ010000008.1"/>
</dbReference>
<feature type="binding site" evidence="5">
    <location>
        <position position="246"/>
    </location>
    <ligand>
        <name>ATP</name>
        <dbReference type="ChEBI" id="CHEBI:30616"/>
    </ligand>
</feature>
<dbReference type="SMART" id="SM00382">
    <property type="entry name" value="AAA"/>
    <property type="match status" value="1"/>
</dbReference>
<feature type="binding site" evidence="5">
    <location>
        <position position="234"/>
    </location>
    <ligand>
        <name>ATP</name>
        <dbReference type="ChEBI" id="CHEBI:30616"/>
    </ligand>
</feature>
<dbReference type="InterPro" id="IPR055237">
    <property type="entry name" value="Cdc6_lid"/>
</dbReference>
<dbReference type="InterPro" id="IPR027417">
    <property type="entry name" value="P-loop_NTPase"/>
</dbReference>
<dbReference type="InterPro" id="IPR041664">
    <property type="entry name" value="AAA_16"/>
</dbReference>
<dbReference type="CDD" id="cd00009">
    <property type="entry name" value="AAA"/>
    <property type="match status" value="1"/>
</dbReference>
<evidence type="ECO:0000256" key="1">
    <source>
        <dbReference type="ARBA" id="ARBA00006184"/>
    </source>
</evidence>
<dbReference type="SUPFAM" id="SSF52540">
    <property type="entry name" value="P-loop containing nucleoside triphosphate hydrolases"/>
    <property type="match status" value="1"/>
</dbReference>
<evidence type="ECO:0000256" key="6">
    <source>
        <dbReference type="SAM" id="MobiDB-lite"/>
    </source>
</evidence>